<keyword evidence="1" id="KW-0812">Transmembrane</keyword>
<dbReference type="EMBL" id="JACJSG010000062">
    <property type="protein sequence ID" value="MBD2504877.1"/>
    <property type="molecule type" value="Genomic_DNA"/>
</dbReference>
<dbReference type="Proteomes" id="UP000661112">
    <property type="component" value="Unassembled WGS sequence"/>
</dbReference>
<proteinExistence type="predicted"/>
<organism evidence="2 3">
    <name type="scientific">Anabaena azotica FACHB-119</name>
    <dbReference type="NCBI Taxonomy" id="947527"/>
    <lineage>
        <taxon>Bacteria</taxon>
        <taxon>Bacillati</taxon>
        <taxon>Cyanobacteriota</taxon>
        <taxon>Cyanophyceae</taxon>
        <taxon>Nostocales</taxon>
        <taxon>Nostocaceae</taxon>
        <taxon>Anabaena</taxon>
        <taxon>Anabaena azotica</taxon>
    </lineage>
</organism>
<reference evidence="2 3" key="1">
    <citation type="journal article" date="2020" name="ISME J.">
        <title>Comparative genomics reveals insights into cyanobacterial evolution and habitat adaptation.</title>
        <authorList>
            <person name="Chen M.Y."/>
            <person name="Teng W.K."/>
            <person name="Zhao L."/>
            <person name="Hu C.X."/>
            <person name="Zhou Y.K."/>
            <person name="Han B.P."/>
            <person name="Song L.R."/>
            <person name="Shu W.S."/>
        </authorList>
    </citation>
    <scope>NUCLEOTIDE SEQUENCE [LARGE SCALE GENOMIC DNA]</scope>
    <source>
        <strain evidence="2 3">FACHB-119</strain>
    </source>
</reference>
<keyword evidence="3" id="KW-1185">Reference proteome</keyword>
<keyword evidence="1" id="KW-1133">Transmembrane helix</keyword>
<gene>
    <name evidence="2" type="ORF">H6G83_30485</name>
</gene>
<feature type="transmembrane region" description="Helical" evidence="1">
    <location>
        <begin position="110"/>
        <end position="128"/>
    </location>
</feature>
<feature type="transmembrane region" description="Helical" evidence="1">
    <location>
        <begin position="85"/>
        <end position="104"/>
    </location>
</feature>
<dbReference type="RefSeq" id="WP_190479101.1">
    <property type="nucleotide sequence ID" value="NZ_JACJSG010000062.1"/>
</dbReference>
<evidence type="ECO:0000256" key="1">
    <source>
        <dbReference type="SAM" id="Phobius"/>
    </source>
</evidence>
<keyword evidence="1" id="KW-0472">Membrane</keyword>
<evidence type="ECO:0000313" key="2">
    <source>
        <dbReference type="EMBL" id="MBD2504877.1"/>
    </source>
</evidence>
<sequence length="175" mass="20940">MSLENVSLQMQKKFEILDEMIAKGYIEPVKPLFSWLPTLCHYPNKTSNFHNAPQELKYQFNFMFSWYAFFLGIFAFTQIRLEKDFLIYLSIFTGIFSLIPPTQFDRVIEIGTSFYFSQIFVFSYYYQYQTYGRCASKRNIFQTICISLIYLFLIVIGSEIIQTILYHDIKRLFIK</sequence>
<protein>
    <submittedName>
        <fullName evidence="2">Uncharacterized protein</fullName>
    </submittedName>
</protein>
<comment type="caution">
    <text evidence="2">The sequence shown here is derived from an EMBL/GenBank/DDBJ whole genome shotgun (WGS) entry which is preliminary data.</text>
</comment>
<name>A0ABR8DF93_9NOST</name>
<evidence type="ECO:0000313" key="3">
    <source>
        <dbReference type="Proteomes" id="UP000661112"/>
    </source>
</evidence>
<accession>A0ABR8DF93</accession>
<feature type="transmembrane region" description="Helical" evidence="1">
    <location>
        <begin position="140"/>
        <end position="165"/>
    </location>
</feature>
<feature type="transmembrane region" description="Helical" evidence="1">
    <location>
        <begin position="58"/>
        <end position="76"/>
    </location>
</feature>